<dbReference type="InterPro" id="IPR018077">
    <property type="entry name" value="Glyco_hydro_fam25_subgr"/>
</dbReference>
<dbReference type="InterPro" id="IPR017853">
    <property type="entry name" value="GH"/>
</dbReference>
<feature type="region of interest" description="Disordered" evidence="6">
    <location>
        <begin position="29"/>
        <end position="139"/>
    </location>
</feature>
<dbReference type="Pfam" id="PF01183">
    <property type="entry name" value="Glyco_hydro_25"/>
    <property type="match status" value="1"/>
</dbReference>
<dbReference type="NCBIfam" id="TIGR03715">
    <property type="entry name" value="KxYKxGKxW"/>
    <property type="match status" value="1"/>
</dbReference>
<feature type="signal peptide" evidence="7">
    <location>
        <begin position="1"/>
        <end position="31"/>
    </location>
</feature>
<evidence type="ECO:0000313" key="9">
    <source>
        <dbReference type="Proteomes" id="UP001595901"/>
    </source>
</evidence>
<evidence type="ECO:0000313" key="8">
    <source>
        <dbReference type="EMBL" id="MFC3931223.1"/>
    </source>
</evidence>
<dbReference type="PANTHER" id="PTHR34135">
    <property type="entry name" value="LYSOZYME"/>
    <property type="match status" value="1"/>
</dbReference>
<dbReference type="InterPro" id="IPR022263">
    <property type="entry name" value="KxYKxGKxW"/>
</dbReference>
<evidence type="ECO:0000256" key="2">
    <source>
        <dbReference type="ARBA" id="ARBA00022729"/>
    </source>
</evidence>
<comment type="similarity">
    <text evidence="1 5">Belongs to the glycosyl hydrolase 25 family.</text>
</comment>
<dbReference type="Gene3D" id="2.60.40.3760">
    <property type="match status" value="5"/>
</dbReference>
<sequence>MRKRMYKAKKHWVIASAAALTVLGTGAAASADETTPGTVDPSTEVTAATSISSRANTSADEANSSTQATSETTDSSVAVSEQETSEILSEAGSESATNQAPISDSTVSSESESQENTVSVSEAIQESATAEVKPEEAAQVQVPASSKSLVRASVAATVAKDSNAAQETTTATVSGTKLTLRYNKNIADDEIINFAVWSDENDQDDLVWYRADAQAAAYVDLSKHKSYGTYHIHTYSYINGQNIARDGKDIVVAKSNVTSKFEQDSNGNYTITIGNVGADITDIQVPVWSDNKDQDDIIWYRANKKDSSTYTLTVKPADHHNDFGHYQVHIYGQSAITGGMVGLTATKGFDRKATSDAVKEAPRNDVTANLGDKGINLNLSSNTVTDLSRVRFAVWSDVNDQDDLKWYSADSNGNAAALYSDHSGYGTYHIHTYLDQNGQMIGLNGKTITIDRPSIKGKVAKVDDSTYTIKVSNVPNYITAVKVPVWSDKNDQDDIVWYDAAKNADGTYTATVKLKNHNFEAGNYSAHIYGMSSLEAGKMIGLGSSPFTVERTTAPSNATTAVRNHNEAEGTIEVVLSENDNSKKATKLAVAAWSQDNQANIHWYEADVINGSASVKVDEKFHSYIKGNYTIHAYVTYQDNSQSGHDLGQYSLQKEQSGGYFVDISSHNGSISVADYQSLRSQGITGVVVKLTEGTSYINPYAASQIANAKAAGMKISVYHFARYTNADQARAEAAYFVNVAKSYGLTSSTAMVNDMESSDMLNNINANTAAWTDAMRSMGYNNLIYYTMASWLDTRGGSLNTAQLGMENMWIAHYINGYTYLSQDSAKQYGLYSNAAAWQYTSVSRKLAGNLDENIDYTGRLS</sequence>
<gene>
    <name evidence="8" type="ORF">ACFOSE_00035</name>
</gene>
<protein>
    <recommendedName>
        <fullName evidence="5">Lysozyme</fullName>
        <ecNumber evidence="5">3.2.1.17</ecNumber>
    </recommendedName>
</protein>
<dbReference type="RefSeq" id="WP_380428925.1">
    <property type="nucleotide sequence ID" value="NZ_JBHSAC010000001.1"/>
</dbReference>
<organism evidence="8 9">
    <name type="scientific">Streptococcus dentapri</name>
    <dbReference type="NCBI Taxonomy" id="573564"/>
    <lineage>
        <taxon>Bacteria</taxon>
        <taxon>Bacillati</taxon>
        <taxon>Bacillota</taxon>
        <taxon>Bacilli</taxon>
        <taxon>Lactobacillales</taxon>
        <taxon>Streptococcaceae</taxon>
        <taxon>Streptococcus</taxon>
    </lineage>
</organism>
<evidence type="ECO:0000256" key="1">
    <source>
        <dbReference type="ARBA" id="ARBA00010646"/>
    </source>
</evidence>
<dbReference type="EC" id="3.2.1.17" evidence="5"/>
<dbReference type="SMART" id="SM00641">
    <property type="entry name" value="Glyco_25"/>
    <property type="match status" value="1"/>
</dbReference>
<dbReference type="InterPro" id="IPR002053">
    <property type="entry name" value="Glyco_hydro_25"/>
</dbReference>
<dbReference type="PANTHER" id="PTHR34135:SF2">
    <property type="entry name" value="LYSOZYME"/>
    <property type="match status" value="1"/>
</dbReference>
<evidence type="ECO:0000256" key="7">
    <source>
        <dbReference type="SAM" id="SignalP"/>
    </source>
</evidence>
<keyword evidence="4 5" id="KW-0326">Glycosidase</keyword>
<feature type="compositionally biased region" description="Polar residues" evidence="6">
    <location>
        <begin position="32"/>
        <end position="102"/>
    </location>
</feature>
<dbReference type="Gene3D" id="3.20.20.80">
    <property type="entry name" value="Glycosidases"/>
    <property type="match status" value="1"/>
</dbReference>
<keyword evidence="2 7" id="KW-0732">Signal</keyword>
<accession>A0ABV8CYR8</accession>
<reference evidence="9" key="1">
    <citation type="journal article" date="2019" name="Int. J. Syst. Evol. Microbiol.">
        <title>The Global Catalogue of Microorganisms (GCM) 10K type strain sequencing project: providing services to taxonomists for standard genome sequencing and annotation.</title>
        <authorList>
            <consortium name="The Broad Institute Genomics Platform"/>
            <consortium name="The Broad Institute Genome Sequencing Center for Infectious Disease"/>
            <person name="Wu L."/>
            <person name="Ma J."/>
        </authorList>
    </citation>
    <scope>NUCLEOTIDE SEQUENCE [LARGE SCALE GENOMIC DNA]</scope>
    <source>
        <strain evidence="9">CCUG 58728</strain>
    </source>
</reference>
<evidence type="ECO:0000256" key="5">
    <source>
        <dbReference type="RuleBase" id="RU361176"/>
    </source>
</evidence>
<evidence type="ECO:0000256" key="3">
    <source>
        <dbReference type="ARBA" id="ARBA00022801"/>
    </source>
</evidence>
<keyword evidence="9" id="KW-1185">Reference proteome</keyword>
<feature type="chain" id="PRO_5045534451" description="Lysozyme" evidence="7">
    <location>
        <begin position="32"/>
        <end position="863"/>
    </location>
</feature>
<dbReference type="SUPFAM" id="SSF51445">
    <property type="entry name" value="(Trans)glycosidases"/>
    <property type="match status" value="1"/>
</dbReference>
<dbReference type="InterPro" id="IPR008270">
    <property type="entry name" value="Glyco_hydro_25_AS"/>
</dbReference>
<comment type="caution">
    <text evidence="8">The sequence shown here is derived from an EMBL/GenBank/DDBJ whole genome shotgun (WGS) entry which is preliminary data.</text>
</comment>
<name>A0ABV8CYR8_9STRE</name>
<dbReference type="InterPro" id="IPR013688">
    <property type="entry name" value="GBS_Bsp-like"/>
</dbReference>
<comment type="catalytic activity">
    <reaction evidence="5">
        <text>Hydrolysis of (1-&gt;4)-beta-linkages between N-acetylmuramic acid and N-acetyl-D-glucosamine residues in a peptidoglycan and between N-acetyl-D-glucosamine residues in chitodextrins.</text>
        <dbReference type="EC" id="3.2.1.17"/>
    </reaction>
</comment>
<evidence type="ECO:0000256" key="6">
    <source>
        <dbReference type="SAM" id="MobiDB-lite"/>
    </source>
</evidence>
<evidence type="ECO:0000256" key="4">
    <source>
        <dbReference type="ARBA" id="ARBA00023295"/>
    </source>
</evidence>
<keyword evidence="3 5" id="KW-0378">Hydrolase</keyword>
<dbReference type="Pfam" id="PF19258">
    <property type="entry name" value="KxYKxGKxW_sig"/>
    <property type="match status" value="1"/>
</dbReference>
<dbReference type="PROSITE" id="PS51904">
    <property type="entry name" value="GLYCOSYL_HYDROL_F25_2"/>
    <property type="match status" value="1"/>
</dbReference>
<proteinExistence type="inferred from homology"/>
<dbReference type="EMBL" id="JBHSAC010000001">
    <property type="protein sequence ID" value="MFC3931223.1"/>
    <property type="molecule type" value="Genomic_DNA"/>
</dbReference>
<dbReference type="Proteomes" id="UP001595901">
    <property type="component" value="Unassembled WGS sequence"/>
</dbReference>
<dbReference type="PROSITE" id="PS00953">
    <property type="entry name" value="GLYCOSYL_HYDROL_F25_1"/>
    <property type="match status" value="1"/>
</dbReference>
<feature type="compositionally biased region" description="Low complexity" evidence="6">
    <location>
        <begin position="103"/>
        <end position="122"/>
    </location>
</feature>
<dbReference type="Pfam" id="PF08481">
    <property type="entry name" value="GBS_Bsp-like"/>
    <property type="match status" value="5"/>
</dbReference>